<feature type="domain" description="PDZ" evidence="12">
    <location>
        <begin position="132"/>
        <end position="197"/>
    </location>
</feature>
<dbReference type="CDD" id="cd23081">
    <property type="entry name" value="cpPDZ_EcRseP-like"/>
    <property type="match status" value="1"/>
</dbReference>
<comment type="similarity">
    <text evidence="3 11">Belongs to the peptidase M50B family.</text>
</comment>
<keyword evidence="8 11" id="KW-1133">Transmembrane helix</keyword>
<comment type="caution">
    <text evidence="13">The sequence shown here is derived from an EMBL/GenBank/DDBJ whole genome shotgun (WGS) entry which is preliminary data.</text>
</comment>
<dbReference type="InterPro" id="IPR041489">
    <property type="entry name" value="PDZ_6"/>
</dbReference>
<evidence type="ECO:0000256" key="3">
    <source>
        <dbReference type="ARBA" id="ARBA00007931"/>
    </source>
</evidence>
<dbReference type="PANTHER" id="PTHR42837">
    <property type="entry name" value="REGULATOR OF SIGMA-E PROTEASE RSEP"/>
    <property type="match status" value="1"/>
</dbReference>
<evidence type="ECO:0000256" key="9">
    <source>
        <dbReference type="ARBA" id="ARBA00023049"/>
    </source>
</evidence>
<dbReference type="CDD" id="cd06163">
    <property type="entry name" value="S2P-M50_PDZ_RseP-like"/>
    <property type="match status" value="1"/>
</dbReference>
<dbReference type="Pfam" id="PF17820">
    <property type="entry name" value="PDZ_6"/>
    <property type="match status" value="1"/>
</dbReference>
<gene>
    <name evidence="13" type="ORF">DCCM_0863</name>
</gene>
<evidence type="ECO:0000259" key="12">
    <source>
        <dbReference type="PROSITE" id="PS50106"/>
    </source>
</evidence>
<feature type="transmembrane region" description="Helical" evidence="11">
    <location>
        <begin position="319"/>
        <end position="338"/>
    </location>
</feature>
<proteinExistence type="inferred from homology"/>
<protein>
    <recommendedName>
        <fullName evidence="11">Zinc metalloprotease</fullName>
        <ecNumber evidence="11">3.4.24.-</ecNumber>
    </recommendedName>
</protein>
<dbReference type="AlphaFoldDB" id="A0A2L2X8V8"/>
<accession>A0A2L2X8V8</accession>
<evidence type="ECO:0000256" key="7">
    <source>
        <dbReference type="ARBA" id="ARBA00022833"/>
    </source>
</evidence>
<dbReference type="InterPro" id="IPR008915">
    <property type="entry name" value="Peptidase_M50"/>
</dbReference>
<dbReference type="GO" id="GO:0006508">
    <property type="term" value="P:proteolysis"/>
    <property type="evidence" value="ECO:0007669"/>
    <property type="project" value="UniProtKB-KW"/>
</dbReference>
<keyword evidence="9 11" id="KW-0482">Metalloprotease</keyword>
<feature type="transmembrane region" description="Helical" evidence="11">
    <location>
        <begin position="98"/>
        <end position="122"/>
    </location>
</feature>
<reference evidence="14" key="1">
    <citation type="submission" date="2018-02" db="EMBL/GenBank/DDBJ databases">
        <title>Genome sequence of Desulfocucumis palustris strain NAW-5.</title>
        <authorList>
            <person name="Watanabe M."/>
            <person name="Kojima H."/>
            <person name="Fukui M."/>
        </authorList>
    </citation>
    <scope>NUCLEOTIDE SEQUENCE [LARGE SCALE GENOMIC DNA]</scope>
    <source>
        <strain evidence="14">NAW-5</strain>
    </source>
</reference>
<organism evidence="13 14">
    <name type="scientific">Desulfocucumis palustris</name>
    <dbReference type="NCBI Taxonomy" id="1898651"/>
    <lineage>
        <taxon>Bacteria</taxon>
        <taxon>Bacillati</taxon>
        <taxon>Bacillota</taxon>
        <taxon>Clostridia</taxon>
        <taxon>Eubacteriales</taxon>
        <taxon>Desulfocucumaceae</taxon>
        <taxon>Desulfocucumis</taxon>
    </lineage>
</organism>
<feature type="transmembrane region" description="Helical" evidence="11">
    <location>
        <begin position="6"/>
        <end position="22"/>
    </location>
</feature>
<keyword evidence="6 11" id="KW-0378">Hydrolase</keyword>
<dbReference type="PANTHER" id="PTHR42837:SF2">
    <property type="entry name" value="MEMBRANE METALLOPROTEASE ARASP2, CHLOROPLASTIC-RELATED"/>
    <property type="match status" value="1"/>
</dbReference>
<dbReference type="Pfam" id="PF02163">
    <property type="entry name" value="Peptidase_M50"/>
    <property type="match status" value="1"/>
</dbReference>
<dbReference type="Proteomes" id="UP000239549">
    <property type="component" value="Unassembled WGS sequence"/>
</dbReference>
<keyword evidence="10 11" id="KW-0472">Membrane</keyword>
<dbReference type="GO" id="GO:0046872">
    <property type="term" value="F:metal ion binding"/>
    <property type="evidence" value="ECO:0007669"/>
    <property type="project" value="UniProtKB-KW"/>
</dbReference>
<evidence type="ECO:0000256" key="11">
    <source>
        <dbReference type="RuleBase" id="RU362031"/>
    </source>
</evidence>
<dbReference type="OrthoDB" id="9782003at2"/>
<dbReference type="EMBL" id="BFAV01000045">
    <property type="protein sequence ID" value="GBF32667.1"/>
    <property type="molecule type" value="Genomic_DNA"/>
</dbReference>
<evidence type="ECO:0000256" key="5">
    <source>
        <dbReference type="ARBA" id="ARBA00022692"/>
    </source>
</evidence>
<dbReference type="PROSITE" id="PS50106">
    <property type="entry name" value="PDZ"/>
    <property type="match status" value="1"/>
</dbReference>
<evidence type="ECO:0000313" key="14">
    <source>
        <dbReference type="Proteomes" id="UP000239549"/>
    </source>
</evidence>
<dbReference type="GO" id="GO:0004222">
    <property type="term" value="F:metalloendopeptidase activity"/>
    <property type="evidence" value="ECO:0007669"/>
    <property type="project" value="InterPro"/>
</dbReference>
<dbReference type="InterPro" id="IPR001478">
    <property type="entry name" value="PDZ"/>
</dbReference>
<dbReference type="GO" id="GO:0016020">
    <property type="term" value="C:membrane"/>
    <property type="evidence" value="ECO:0007669"/>
    <property type="project" value="UniProtKB-SubCell"/>
</dbReference>
<dbReference type="NCBIfam" id="TIGR00054">
    <property type="entry name" value="RIP metalloprotease RseP"/>
    <property type="match status" value="1"/>
</dbReference>
<keyword evidence="4 13" id="KW-0645">Protease</keyword>
<name>A0A2L2X8V8_9FIRM</name>
<evidence type="ECO:0000313" key="13">
    <source>
        <dbReference type="EMBL" id="GBF32667.1"/>
    </source>
</evidence>
<dbReference type="EC" id="3.4.24.-" evidence="11"/>
<dbReference type="InterPro" id="IPR004387">
    <property type="entry name" value="Pept_M50_Zn"/>
</dbReference>
<comment type="cofactor">
    <cofactor evidence="1 11">
        <name>Zn(2+)</name>
        <dbReference type="ChEBI" id="CHEBI:29105"/>
    </cofactor>
</comment>
<sequence>MISFWSSVFWASIFVFGLLVFFHELGHFTIAKLVGIKVHEFSLGFGPKLVGFPRGETTYNLRLLPLGGFVRMAGMDPDEENFETEERGFNKKTVFQRIIVILAGPLMNFVLAILLLAVIYLFQGLPSPTNQVDKLVPGQPAERAGIQPGDRIVAIDGKKIEKWEELRDKIDSSPSKNVSLTISRDSKQLSIAVVPAPQANGLGKIGIYPAYEPQKVGLGTALAAGAERTLWFSVMIIEFIGRMIIGQERADLGGPVRVVAEIGKAVQMGFYPLLTLAALLSINLGLFNLFPIPALDGSRILFLIVERLRGRPVDPRKENFIHLVGFGLLLMLIVVITYNDILQLL</sequence>
<comment type="subcellular location">
    <subcellularLocation>
        <location evidence="2">Membrane</location>
        <topology evidence="2">Multi-pass membrane protein</topology>
    </subcellularLocation>
</comment>
<evidence type="ECO:0000256" key="8">
    <source>
        <dbReference type="ARBA" id="ARBA00022989"/>
    </source>
</evidence>
<dbReference type="RefSeq" id="WP_104371161.1">
    <property type="nucleotide sequence ID" value="NZ_BFAV01000045.1"/>
</dbReference>
<dbReference type="Gene3D" id="2.30.42.10">
    <property type="match status" value="1"/>
</dbReference>
<keyword evidence="11" id="KW-0479">Metal-binding</keyword>
<evidence type="ECO:0000256" key="4">
    <source>
        <dbReference type="ARBA" id="ARBA00022670"/>
    </source>
</evidence>
<evidence type="ECO:0000256" key="6">
    <source>
        <dbReference type="ARBA" id="ARBA00022801"/>
    </source>
</evidence>
<evidence type="ECO:0000256" key="1">
    <source>
        <dbReference type="ARBA" id="ARBA00001947"/>
    </source>
</evidence>
<dbReference type="InterPro" id="IPR036034">
    <property type="entry name" value="PDZ_sf"/>
</dbReference>
<keyword evidence="14" id="KW-1185">Reference proteome</keyword>
<evidence type="ECO:0000256" key="2">
    <source>
        <dbReference type="ARBA" id="ARBA00004141"/>
    </source>
</evidence>
<keyword evidence="5 11" id="KW-0812">Transmembrane</keyword>
<keyword evidence="7 11" id="KW-0862">Zinc</keyword>
<evidence type="ECO:0000256" key="10">
    <source>
        <dbReference type="ARBA" id="ARBA00023136"/>
    </source>
</evidence>
<dbReference type="SUPFAM" id="SSF50156">
    <property type="entry name" value="PDZ domain-like"/>
    <property type="match status" value="1"/>
</dbReference>
<feature type="transmembrane region" description="Helical" evidence="11">
    <location>
        <begin position="270"/>
        <end position="290"/>
    </location>
</feature>
<dbReference type="SMART" id="SM00228">
    <property type="entry name" value="PDZ"/>
    <property type="match status" value="1"/>
</dbReference>